<keyword evidence="2" id="KW-1185">Reference proteome</keyword>
<dbReference type="AlphaFoldDB" id="A0A0K6IUF2"/>
<gene>
    <name evidence="1" type="ORF">Ga0061068_10418</name>
</gene>
<organism evidence="1 2">
    <name type="scientific">Tepidiphilus thermophilus</name>
    <dbReference type="NCBI Taxonomy" id="876478"/>
    <lineage>
        <taxon>Bacteria</taxon>
        <taxon>Pseudomonadati</taxon>
        <taxon>Pseudomonadota</taxon>
        <taxon>Hydrogenophilia</taxon>
        <taxon>Hydrogenophilales</taxon>
        <taxon>Hydrogenophilaceae</taxon>
        <taxon>Tepidiphilus</taxon>
    </lineage>
</organism>
<dbReference type="Proteomes" id="UP000182108">
    <property type="component" value="Unassembled WGS sequence"/>
</dbReference>
<evidence type="ECO:0000313" key="1">
    <source>
        <dbReference type="EMBL" id="CUB06735.1"/>
    </source>
</evidence>
<sequence length="174" mass="19567">MWKLELDGRVSAYRAVLVSAWEAALDEADAVLALPAWREALAAGASPLPRRVWLAPEEEPILTAEECARLGEIVLPFAKFTDGRAFSQATRLRRRGWHGRLTAFGAFLLDQLDYLRRCGFDGFVPDPARYDRATLERDGTRLLTVFPEPYQASAAVPEPLFRRRARGLAEERTP</sequence>
<dbReference type="RefSeq" id="WP_055423223.1">
    <property type="nucleotide sequence ID" value="NZ_CYHH01000004.1"/>
</dbReference>
<dbReference type="EMBL" id="CYHH01000004">
    <property type="protein sequence ID" value="CUB06735.1"/>
    <property type="molecule type" value="Genomic_DNA"/>
</dbReference>
<reference evidence="2" key="1">
    <citation type="submission" date="2015-08" db="EMBL/GenBank/DDBJ databases">
        <authorList>
            <person name="Babu N.S."/>
            <person name="Beckwith C.J."/>
            <person name="Beseler K.G."/>
            <person name="Brison A."/>
            <person name="Carone J.V."/>
            <person name="Caskin T.P."/>
            <person name="Diamond M."/>
            <person name="Durham M.E."/>
            <person name="Foxe J.M."/>
            <person name="Go M."/>
            <person name="Henderson B.A."/>
            <person name="Jones I.B."/>
            <person name="McGettigan J.A."/>
            <person name="Micheletti S.J."/>
            <person name="Nasrallah M.E."/>
            <person name="Ortiz D."/>
            <person name="Piller C.R."/>
            <person name="Privatt S.R."/>
            <person name="Schneider S.L."/>
            <person name="Sharp S."/>
            <person name="Smith T.C."/>
            <person name="Stanton J.D."/>
            <person name="Ullery H.E."/>
            <person name="Wilson R.J."/>
            <person name="Serrano M.G."/>
            <person name="Buck G."/>
            <person name="Lee V."/>
            <person name="Wang Y."/>
            <person name="Carvalho R."/>
            <person name="Voegtly L."/>
            <person name="Shi R."/>
            <person name="Duckworth R."/>
            <person name="Johnson A."/>
            <person name="Loviza R."/>
            <person name="Walstead R."/>
            <person name="Shah Z."/>
            <person name="Kiflezghi M."/>
            <person name="Wade K."/>
            <person name="Ball S.L."/>
            <person name="Bradley K.W."/>
            <person name="Asai D.J."/>
            <person name="Bowman C.A."/>
            <person name="Russell D.A."/>
            <person name="Pope W.H."/>
            <person name="Jacobs-Sera D."/>
            <person name="Hendrix R.W."/>
            <person name="Hatfull G.F."/>
        </authorList>
    </citation>
    <scope>NUCLEOTIDE SEQUENCE [LARGE SCALE GENOMIC DNA]</scope>
    <source>
        <strain evidence="2">JCM 19170</strain>
    </source>
</reference>
<dbReference type="Pfam" id="PF06073">
    <property type="entry name" value="DUF934"/>
    <property type="match status" value="1"/>
</dbReference>
<evidence type="ECO:0000313" key="2">
    <source>
        <dbReference type="Proteomes" id="UP000182108"/>
    </source>
</evidence>
<name>A0A0K6IUF2_9PROT</name>
<dbReference type="InterPro" id="IPR008318">
    <property type="entry name" value="UCP030820"/>
</dbReference>
<proteinExistence type="predicted"/>
<accession>A0A0K6IUF2</accession>
<protein>
    <submittedName>
        <fullName evidence="1">Uncharacterized conserved protein, DUF934 family</fullName>
    </submittedName>
</protein>